<evidence type="ECO:0000256" key="3">
    <source>
        <dbReference type="ARBA" id="ARBA00004931"/>
    </source>
</evidence>
<protein>
    <recommendedName>
        <fullName evidence="7">Probable branched-chain-amino-acid aminotransferase</fullName>
        <ecNumber evidence="6">2.6.1.42</ecNumber>
    </recommendedName>
</protein>
<dbReference type="EC" id="2.6.1.42" evidence="6"/>
<comment type="similarity">
    <text evidence="5">Belongs to the class-IV pyridoxal-phosphate-dependent aminotransferase family.</text>
</comment>
<evidence type="ECO:0000256" key="6">
    <source>
        <dbReference type="ARBA" id="ARBA00013053"/>
    </source>
</evidence>
<dbReference type="PANTHER" id="PTHR42743:SF11">
    <property type="entry name" value="AMINODEOXYCHORISMATE LYASE"/>
    <property type="match status" value="1"/>
</dbReference>
<dbReference type="PANTHER" id="PTHR42743">
    <property type="entry name" value="AMINO-ACID AMINOTRANSFERASE"/>
    <property type="match status" value="1"/>
</dbReference>
<evidence type="ECO:0000256" key="8">
    <source>
        <dbReference type="ARBA" id="ARBA00023304"/>
    </source>
</evidence>
<organism evidence="12 13">
    <name type="scientific">Pseudodonghicola flavimaris</name>
    <dbReference type="NCBI Taxonomy" id="3050036"/>
    <lineage>
        <taxon>Bacteria</taxon>
        <taxon>Pseudomonadati</taxon>
        <taxon>Pseudomonadota</taxon>
        <taxon>Alphaproteobacteria</taxon>
        <taxon>Rhodobacterales</taxon>
        <taxon>Paracoccaceae</taxon>
        <taxon>Pseudodonghicola</taxon>
    </lineage>
</organism>
<dbReference type="RefSeq" id="WP_284478900.1">
    <property type="nucleotide sequence ID" value="NZ_JASNJD010000001.1"/>
</dbReference>
<keyword evidence="13" id="KW-1185">Reference proteome</keyword>
<evidence type="ECO:0000256" key="11">
    <source>
        <dbReference type="ARBA" id="ARBA00049229"/>
    </source>
</evidence>
<dbReference type="InterPro" id="IPR043131">
    <property type="entry name" value="BCAT-like_N"/>
</dbReference>
<dbReference type="InterPro" id="IPR043132">
    <property type="entry name" value="BCAT-like_C"/>
</dbReference>
<dbReference type="Proteomes" id="UP001243757">
    <property type="component" value="Unassembled WGS sequence"/>
</dbReference>
<evidence type="ECO:0000256" key="4">
    <source>
        <dbReference type="ARBA" id="ARBA00005072"/>
    </source>
</evidence>
<dbReference type="InterPro" id="IPR001544">
    <property type="entry name" value="Aminotrans_IV"/>
</dbReference>
<comment type="catalytic activity">
    <reaction evidence="10">
        <text>L-isoleucine + 2-oxoglutarate = (S)-3-methyl-2-oxopentanoate + L-glutamate</text>
        <dbReference type="Rhea" id="RHEA:24801"/>
        <dbReference type="ChEBI" id="CHEBI:16810"/>
        <dbReference type="ChEBI" id="CHEBI:29985"/>
        <dbReference type="ChEBI" id="CHEBI:35146"/>
        <dbReference type="ChEBI" id="CHEBI:58045"/>
        <dbReference type="EC" id="2.6.1.42"/>
    </reaction>
</comment>
<dbReference type="InterPro" id="IPR036038">
    <property type="entry name" value="Aminotransferase-like"/>
</dbReference>
<keyword evidence="12" id="KW-0032">Aminotransferase</keyword>
<reference evidence="12 13" key="1">
    <citation type="submission" date="2023-05" db="EMBL/GenBank/DDBJ databases">
        <title>Pseudodonghicola sp. nov.</title>
        <authorList>
            <person name="Huang J."/>
        </authorList>
    </citation>
    <scope>NUCLEOTIDE SEQUENCE [LARGE SCALE GENOMIC DNA]</scope>
    <source>
        <strain evidence="12 13">IC7</strain>
    </source>
</reference>
<dbReference type="EMBL" id="JASNJD010000001">
    <property type="protein sequence ID" value="MDK3016075.1"/>
    <property type="molecule type" value="Genomic_DNA"/>
</dbReference>
<dbReference type="Gene3D" id="3.30.470.10">
    <property type="match status" value="1"/>
</dbReference>
<name>A0ABT7EUP6_9RHOB</name>
<evidence type="ECO:0000256" key="7">
    <source>
        <dbReference type="ARBA" id="ARBA00014472"/>
    </source>
</evidence>
<dbReference type="InterPro" id="IPR050571">
    <property type="entry name" value="Class-IV_PLP-Dep_Aminotrnsfr"/>
</dbReference>
<gene>
    <name evidence="12" type="ORF">QO033_00220</name>
</gene>
<evidence type="ECO:0000256" key="5">
    <source>
        <dbReference type="ARBA" id="ARBA00009320"/>
    </source>
</evidence>
<comment type="caution">
    <text evidence="12">The sequence shown here is derived from an EMBL/GenBank/DDBJ whole genome shotgun (WGS) entry which is preliminary data.</text>
</comment>
<dbReference type="Gene3D" id="3.20.10.10">
    <property type="entry name" value="D-amino Acid Aminotransferase, subunit A, domain 2"/>
    <property type="match status" value="1"/>
</dbReference>
<sequence length="300" mass="33318">MTDLSHGAAWIGGRILPISEASIGVTDWGLTHSDITYDVAPVWGGAFFRLHDYLDRFFASIQAVRMNILMDRFEVHAALEEMVAASGLQDAYVAMVAARGPNTVPGSRDPRDCSNHFYAWCVPYVHIVKPEQAEKGTSVWIAKSVRRIPRDSVDPRAKNYHWGDFTSGLFEAKEQGFETTMLLDHQGNVTEGPGFNVFALFGEVLVTPEHGVLQGITRQTVMEIARARGLRVEERALPLEELQQADEVFLSSSGGGVIPVARIDDQSFSNRAPGPVALALRSTYFEWLEEPRLRSPIRYG</sequence>
<keyword evidence="12" id="KW-0808">Transferase</keyword>
<dbReference type="GO" id="GO:0008483">
    <property type="term" value="F:transaminase activity"/>
    <property type="evidence" value="ECO:0007669"/>
    <property type="project" value="UniProtKB-KW"/>
</dbReference>
<proteinExistence type="inferred from homology"/>
<keyword evidence="8" id="KW-0028">Amino-acid biosynthesis</keyword>
<comment type="function">
    <text evidence="1">Acts on leucine, isoleucine and valine.</text>
</comment>
<evidence type="ECO:0000256" key="1">
    <source>
        <dbReference type="ARBA" id="ARBA00003109"/>
    </source>
</evidence>
<keyword evidence="8" id="KW-0100">Branched-chain amino acid biosynthesis</keyword>
<comment type="pathway">
    <text evidence="2">Amino-acid biosynthesis; L-isoleucine biosynthesis; L-isoleucine from 2-oxobutanoate: step 4/4.</text>
</comment>
<accession>A0ABT7EUP6</accession>
<evidence type="ECO:0000313" key="12">
    <source>
        <dbReference type="EMBL" id="MDK3016075.1"/>
    </source>
</evidence>
<dbReference type="SUPFAM" id="SSF56752">
    <property type="entry name" value="D-aminoacid aminotransferase-like PLP-dependent enzymes"/>
    <property type="match status" value="1"/>
</dbReference>
<evidence type="ECO:0000256" key="2">
    <source>
        <dbReference type="ARBA" id="ARBA00004824"/>
    </source>
</evidence>
<comment type="pathway">
    <text evidence="3">Amino-acid biosynthesis; L-valine biosynthesis; L-valine from pyruvate: step 4/4.</text>
</comment>
<evidence type="ECO:0000256" key="10">
    <source>
        <dbReference type="ARBA" id="ARBA00048798"/>
    </source>
</evidence>
<comment type="catalytic activity">
    <reaction evidence="9">
        <text>L-valine + 2-oxoglutarate = 3-methyl-2-oxobutanoate + L-glutamate</text>
        <dbReference type="Rhea" id="RHEA:24813"/>
        <dbReference type="ChEBI" id="CHEBI:11851"/>
        <dbReference type="ChEBI" id="CHEBI:16810"/>
        <dbReference type="ChEBI" id="CHEBI:29985"/>
        <dbReference type="ChEBI" id="CHEBI:57762"/>
        <dbReference type="EC" id="2.6.1.42"/>
    </reaction>
</comment>
<dbReference type="Pfam" id="PF01063">
    <property type="entry name" value="Aminotran_4"/>
    <property type="match status" value="1"/>
</dbReference>
<comment type="pathway">
    <text evidence="4">Amino-acid biosynthesis; L-leucine biosynthesis; L-leucine from 3-methyl-2-oxobutanoate: step 4/4.</text>
</comment>
<evidence type="ECO:0000313" key="13">
    <source>
        <dbReference type="Proteomes" id="UP001243757"/>
    </source>
</evidence>
<comment type="catalytic activity">
    <reaction evidence="11">
        <text>L-leucine + 2-oxoglutarate = 4-methyl-2-oxopentanoate + L-glutamate</text>
        <dbReference type="Rhea" id="RHEA:18321"/>
        <dbReference type="ChEBI" id="CHEBI:16810"/>
        <dbReference type="ChEBI" id="CHEBI:17865"/>
        <dbReference type="ChEBI" id="CHEBI:29985"/>
        <dbReference type="ChEBI" id="CHEBI:57427"/>
        <dbReference type="EC" id="2.6.1.42"/>
    </reaction>
</comment>
<evidence type="ECO:0000256" key="9">
    <source>
        <dbReference type="ARBA" id="ARBA00048212"/>
    </source>
</evidence>